<comment type="caution">
    <text evidence="2">The sequence shown here is derived from an EMBL/GenBank/DDBJ whole genome shotgun (WGS) entry which is preliminary data.</text>
</comment>
<dbReference type="AlphaFoldDB" id="A0A919FTN5"/>
<protein>
    <recommendedName>
        <fullName evidence="1">HTH luxR-type domain-containing protein</fullName>
    </recommendedName>
</protein>
<dbReference type="InterPro" id="IPR000792">
    <property type="entry name" value="Tscrpt_reg_LuxR_C"/>
</dbReference>
<dbReference type="PANTHER" id="PTHR34293:SF1">
    <property type="entry name" value="HTH-TYPE TRANSCRIPTIONAL REGULATOR TRMBL2"/>
    <property type="match status" value="1"/>
</dbReference>
<dbReference type="EMBL" id="BNBO01000016">
    <property type="protein sequence ID" value="GHH71853.1"/>
    <property type="molecule type" value="Genomic_DNA"/>
</dbReference>
<accession>A0A919FTN5</accession>
<gene>
    <name evidence="2" type="ORF">GCM10018781_33880</name>
</gene>
<dbReference type="InterPro" id="IPR051797">
    <property type="entry name" value="TrmB-like"/>
</dbReference>
<evidence type="ECO:0000313" key="2">
    <source>
        <dbReference type="EMBL" id="GHH71853.1"/>
    </source>
</evidence>
<reference evidence="2" key="1">
    <citation type="journal article" date="2014" name="Int. J. Syst. Evol. Microbiol.">
        <title>Complete genome sequence of Corynebacterium casei LMG S-19264T (=DSM 44701T), isolated from a smear-ripened cheese.</title>
        <authorList>
            <consortium name="US DOE Joint Genome Institute (JGI-PGF)"/>
            <person name="Walter F."/>
            <person name="Albersmeier A."/>
            <person name="Kalinowski J."/>
            <person name="Ruckert C."/>
        </authorList>
    </citation>
    <scope>NUCLEOTIDE SEQUENCE</scope>
    <source>
        <strain evidence="2">JCM 4646</strain>
    </source>
</reference>
<keyword evidence="3" id="KW-1185">Reference proteome</keyword>
<dbReference type="PANTHER" id="PTHR34293">
    <property type="entry name" value="HTH-TYPE TRANSCRIPTIONAL REGULATOR TRMBL2"/>
    <property type="match status" value="1"/>
</dbReference>
<dbReference type="InterPro" id="IPR016032">
    <property type="entry name" value="Sig_transdc_resp-reg_C-effctor"/>
</dbReference>
<dbReference type="SUPFAM" id="SSF46894">
    <property type="entry name" value="C-terminal effector domain of the bipartite response regulators"/>
    <property type="match status" value="1"/>
</dbReference>
<evidence type="ECO:0000259" key="1">
    <source>
        <dbReference type="SMART" id="SM00421"/>
    </source>
</evidence>
<name>A0A919FTN5_9ACTN</name>
<evidence type="ECO:0000313" key="3">
    <source>
        <dbReference type="Proteomes" id="UP000617734"/>
    </source>
</evidence>
<dbReference type="Gene3D" id="1.10.10.10">
    <property type="entry name" value="Winged helix-like DNA-binding domain superfamily/Winged helix DNA-binding domain"/>
    <property type="match status" value="1"/>
</dbReference>
<dbReference type="InterPro" id="IPR036388">
    <property type="entry name" value="WH-like_DNA-bd_sf"/>
</dbReference>
<reference evidence="2" key="2">
    <citation type="submission" date="2020-09" db="EMBL/GenBank/DDBJ databases">
        <authorList>
            <person name="Sun Q."/>
            <person name="Ohkuma M."/>
        </authorList>
    </citation>
    <scope>NUCLEOTIDE SEQUENCE</scope>
    <source>
        <strain evidence="2">JCM 4646</strain>
    </source>
</reference>
<dbReference type="Proteomes" id="UP000617734">
    <property type="component" value="Unassembled WGS sequence"/>
</dbReference>
<dbReference type="GO" id="GO:0006355">
    <property type="term" value="P:regulation of DNA-templated transcription"/>
    <property type="evidence" value="ECO:0007669"/>
    <property type="project" value="InterPro"/>
</dbReference>
<dbReference type="GO" id="GO:0003677">
    <property type="term" value="F:DNA binding"/>
    <property type="evidence" value="ECO:0007669"/>
    <property type="project" value="InterPro"/>
</dbReference>
<sequence length="250" mass="26753">MIAMSSMLSAATGPGKLVASCCQTGGMRNEPVFSVHGDVELMTRAGHLFESARSEFLCAARDLATWSQPEARAAIRARMRTADAPDFTARKLLSPVALADEAARAHLRLVRSQGALVRISGSPLPHETILIDRRVMILAGRETPAGREYTVTTSPALVEGVHSLFLALWDSAVDLDTCLRGAGVPHLDADGRRILDALASGLTDESAAGRLGLSLRTYRRRVAALMAELEAGSRFQAGLRAGELGLPRER</sequence>
<feature type="domain" description="HTH luxR-type" evidence="1">
    <location>
        <begin position="184"/>
        <end position="241"/>
    </location>
</feature>
<organism evidence="2 3">
    <name type="scientific">Kitasatospora indigofera</name>
    <dbReference type="NCBI Taxonomy" id="67307"/>
    <lineage>
        <taxon>Bacteria</taxon>
        <taxon>Bacillati</taxon>
        <taxon>Actinomycetota</taxon>
        <taxon>Actinomycetes</taxon>
        <taxon>Kitasatosporales</taxon>
        <taxon>Streptomycetaceae</taxon>
        <taxon>Kitasatospora</taxon>
    </lineage>
</organism>
<dbReference type="SMART" id="SM00421">
    <property type="entry name" value="HTH_LUXR"/>
    <property type="match status" value="1"/>
</dbReference>
<proteinExistence type="predicted"/>